<organism evidence="1">
    <name type="scientific">Thermodesulfovibrio autotrophicus</name>
    <dbReference type="NCBI Taxonomy" id="3118333"/>
    <lineage>
        <taxon>Bacteria</taxon>
        <taxon>Pseudomonadati</taxon>
        <taxon>Nitrospirota</taxon>
        <taxon>Thermodesulfovibrionia</taxon>
        <taxon>Thermodesulfovibrionales</taxon>
        <taxon>Thermodesulfovibrionaceae</taxon>
        <taxon>Thermodesulfovibrio</taxon>
    </lineage>
</organism>
<name>A0AAU8GWJ4_9BACT</name>
<dbReference type="EMBL" id="CP144373">
    <property type="protein sequence ID" value="XCH46847.1"/>
    <property type="molecule type" value="Genomic_DNA"/>
</dbReference>
<reference evidence="1" key="1">
    <citation type="submission" date="2024-01" db="EMBL/GenBank/DDBJ databases">
        <title>The first autotrophic representatives of the genus Thermodesulfovibrio.</title>
        <authorList>
            <person name="Maltseva A.I."/>
            <person name="Elcheninov A.G."/>
            <person name="Kublanov I.V."/>
            <person name="Lebedinsky A.V."/>
            <person name="Frolov E.N."/>
        </authorList>
    </citation>
    <scope>NUCLEOTIDE SEQUENCE</scope>
    <source>
        <strain evidence="1">3907-1M</strain>
    </source>
</reference>
<sequence>MQKFNSKFKHNFYSGSRNFHKYRIDNFPNHHQSTIHSNSRENYNEEEIQWDRIIDGDHIRKQIEKVKKGEL</sequence>
<gene>
    <name evidence="1" type="ORF">V4D30_00880</name>
</gene>
<accession>A0AAU8GWJ4</accession>
<evidence type="ECO:0000313" key="1">
    <source>
        <dbReference type="EMBL" id="XCH46847.1"/>
    </source>
</evidence>
<proteinExistence type="predicted"/>
<dbReference type="KEGG" id="taut:V4D30_00880"/>
<dbReference type="AlphaFoldDB" id="A0AAU8GWJ4"/>
<dbReference type="RefSeq" id="WP_353684370.1">
    <property type="nucleotide sequence ID" value="NZ_CP144373.1"/>
</dbReference>
<protein>
    <submittedName>
        <fullName evidence="1">Uncharacterized protein</fullName>
    </submittedName>
</protein>